<evidence type="ECO:0000256" key="8">
    <source>
        <dbReference type="ARBA" id="ARBA00031501"/>
    </source>
</evidence>
<gene>
    <name evidence="9" type="primary">malQ</name>
    <name evidence="9" type="ORF">KHC33_11600</name>
</gene>
<dbReference type="InterPro" id="IPR003385">
    <property type="entry name" value="Glyco_hydro_77"/>
</dbReference>
<dbReference type="KEGG" id="mrtj:KHC33_11600"/>
<proteinExistence type="inferred from homology"/>
<dbReference type="RefSeq" id="WP_214418796.1">
    <property type="nucleotide sequence ID" value="NZ_CP075546.1"/>
</dbReference>
<dbReference type="NCBIfam" id="TIGR00217">
    <property type="entry name" value="malQ"/>
    <property type="match status" value="1"/>
</dbReference>
<evidence type="ECO:0000256" key="1">
    <source>
        <dbReference type="ARBA" id="ARBA00000439"/>
    </source>
</evidence>
<dbReference type="Pfam" id="PF02446">
    <property type="entry name" value="Glyco_hydro_77"/>
    <property type="match status" value="1"/>
</dbReference>
<dbReference type="PANTHER" id="PTHR32438">
    <property type="entry name" value="4-ALPHA-GLUCANOTRANSFERASE DPE1, CHLOROPLASTIC/AMYLOPLASTIC"/>
    <property type="match status" value="1"/>
</dbReference>
<evidence type="ECO:0000256" key="6">
    <source>
        <dbReference type="ARBA" id="ARBA00023277"/>
    </source>
</evidence>
<keyword evidence="10" id="KW-1185">Reference proteome</keyword>
<dbReference type="NCBIfam" id="NF011080">
    <property type="entry name" value="PRK14508.1-3"/>
    <property type="match status" value="1"/>
</dbReference>
<dbReference type="SUPFAM" id="SSF51445">
    <property type="entry name" value="(Trans)glycosidases"/>
    <property type="match status" value="1"/>
</dbReference>
<organism evidence="9 10">
    <name type="scientific">Methanospirillum purgamenti</name>
    <dbReference type="NCBI Taxonomy" id="2834276"/>
    <lineage>
        <taxon>Archaea</taxon>
        <taxon>Methanobacteriati</taxon>
        <taxon>Methanobacteriota</taxon>
        <taxon>Stenosarchaea group</taxon>
        <taxon>Methanomicrobia</taxon>
        <taxon>Methanomicrobiales</taxon>
        <taxon>Methanospirillaceae</taxon>
        <taxon>Methanospirillum</taxon>
    </lineage>
</organism>
<evidence type="ECO:0000256" key="7">
    <source>
        <dbReference type="ARBA" id="ARBA00031423"/>
    </source>
</evidence>
<dbReference type="GeneID" id="65097838"/>
<evidence type="ECO:0000256" key="4">
    <source>
        <dbReference type="ARBA" id="ARBA00022676"/>
    </source>
</evidence>
<dbReference type="PANTHER" id="PTHR32438:SF5">
    <property type="entry name" value="4-ALPHA-GLUCANOTRANSFERASE DPE1, CHLOROPLASTIC_AMYLOPLASTIC"/>
    <property type="match status" value="1"/>
</dbReference>
<evidence type="ECO:0000313" key="9">
    <source>
        <dbReference type="EMBL" id="QVV87979.1"/>
    </source>
</evidence>
<keyword evidence="5 9" id="KW-0808">Transferase</keyword>
<evidence type="ECO:0000256" key="5">
    <source>
        <dbReference type="ARBA" id="ARBA00022679"/>
    </source>
</evidence>
<comment type="similarity">
    <text evidence="2">Belongs to the disproportionating enzyme family.</text>
</comment>
<protein>
    <recommendedName>
        <fullName evidence="3">4-alpha-glucanotransferase</fullName>
        <ecNumber evidence="3">2.4.1.25</ecNumber>
    </recommendedName>
    <alternativeName>
        <fullName evidence="7">Amylomaltase</fullName>
    </alternativeName>
    <alternativeName>
        <fullName evidence="8">Disproportionating enzyme</fullName>
    </alternativeName>
</protein>
<dbReference type="InterPro" id="IPR017853">
    <property type="entry name" value="GH"/>
</dbReference>
<dbReference type="EC" id="2.4.1.25" evidence="3"/>
<dbReference type="GO" id="GO:0004134">
    <property type="term" value="F:4-alpha-glucanotransferase activity"/>
    <property type="evidence" value="ECO:0007669"/>
    <property type="project" value="UniProtKB-EC"/>
</dbReference>
<dbReference type="AlphaFoldDB" id="A0A8E7AXB3"/>
<sequence length="498" mass="58017">MKTRGCGILLHITSIPTQFGIGDLGPAAYRFVEFLQKAGQRYWQVLPLHPTENMYDNSPYHALSAFAGNPLLISPEMLVKDGYLDESDLEPLPDFSSDLLDFAAVITYKNRLFDMAYNRFVFFGTDPAFLTFCEEQAWWLDDYALFSAIKKHYPDILWSDWPSGLRNHNENELHEFKKLYHSVIEREQFLQFIFFHQWAALRKRSHELGIWLIGDIPIYVDYDSSDAWTHQHLFQLNEDKKPLYVAGVPPDYFSATGQVWNNPIYDWDEMKKTGFSWWVKRMEHELKFVDYVRIDHFRGLVGYWEIKAGSDTAIDGRWISAPVWDLLRTWTKKFPCFPVIAEDLGIITPDVREVMREFDIPGMKVLIFAFSSETGDNPYILHNIPPNTVVYTGTHDNTPVLGWFLHEATPEEKQRFVSYIGYEVSSEKVSDVFVRLAMMSSANTAIISMQDVLGLDISARMNRPGSEKGNWRWMMQERMITEDLAYYIRTLTTTYGRL</sequence>
<evidence type="ECO:0000256" key="3">
    <source>
        <dbReference type="ARBA" id="ARBA00012560"/>
    </source>
</evidence>
<keyword evidence="4 9" id="KW-0328">Glycosyltransferase</keyword>
<dbReference type="GO" id="GO:0005975">
    <property type="term" value="P:carbohydrate metabolic process"/>
    <property type="evidence" value="ECO:0007669"/>
    <property type="project" value="InterPro"/>
</dbReference>
<accession>A0A8E7AXB3</accession>
<evidence type="ECO:0000256" key="2">
    <source>
        <dbReference type="ARBA" id="ARBA00005684"/>
    </source>
</evidence>
<dbReference type="EMBL" id="CP075546">
    <property type="protein sequence ID" value="QVV87979.1"/>
    <property type="molecule type" value="Genomic_DNA"/>
</dbReference>
<name>A0A8E7AXB3_9EURY</name>
<keyword evidence="6" id="KW-0119">Carbohydrate metabolism</keyword>
<comment type="catalytic activity">
    <reaction evidence="1">
        <text>Transfers a segment of a (1-&gt;4)-alpha-D-glucan to a new position in an acceptor, which may be glucose or a (1-&gt;4)-alpha-D-glucan.</text>
        <dbReference type="EC" id="2.4.1.25"/>
    </reaction>
</comment>
<dbReference type="Gene3D" id="3.20.20.80">
    <property type="entry name" value="Glycosidases"/>
    <property type="match status" value="1"/>
</dbReference>
<reference evidence="9 10" key="1">
    <citation type="submission" date="2021-05" db="EMBL/GenBank/DDBJ databases">
        <title>A novel Methanospirillum isolate from a pyrite-forming mixed culture.</title>
        <authorList>
            <person name="Bunk B."/>
            <person name="Sproer C."/>
            <person name="Spring S."/>
            <person name="Pester M."/>
        </authorList>
    </citation>
    <scope>NUCLEOTIDE SEQUENCE [LARGE SCALE GENOMIC DNA]</scope>
    <source>
        <strain evidence="9 10">J.3.6.1-F.2.7.3</strain>
    </source>
</reference>
<evidence type="ECO:0000313" key="10">
    <source>
        <dbReference type="Proteomes" id="UP000680656"/>
    </source>
</evidence>
<dbReference type="Proteomes" id="UP000680656">
    <property type="component" value="Chromosome"/>
</dbReference>